<accession>A0A919GLW7</accession>
<sequence>MFVADFSVSRLKKAASGREASRRYIRSRLRIRRSVGGAKNGPALPEVFWQPLAKSRIRDSYAANAVR</sequence>
<dbReference type="EMBL" id="BNAT01000007">
    <property type="protein sequence ID" value="GHH86811.1"/>
    <property type="molecule type" value="Genomic_DNA"/>
</dbReference>
<reference evidence="1" key="1">
    <citation type="journal article" date="2014" name="Int. J. Syst. Evol. Microbiol.">
        <title>Complete genome sequence of Corynebacterium casei LMG S-19264T (=DSM 44701T), isolated from a smear-ripened cheese.</title>
        <authorList>
            <consortium name="US DOE Joint Genome Institute (JGI-PGF)"/>
            <person name="Walter F."/>
            <person name="Albersmeier A."/>
            <person name="Kalinowski J."/>
            <person name="Ruckert C."/>
        </authorList>
    </citation>
    <scope>NUCLEOTIDE SEQUENCE</scope>
    <source>
        <strain evidence="1">CGMCC 4.7403</strain>
    </source>
</reference>
<comment type="caution">
    <text evidence="1">The sequence shown here is derived from an EMBL/GenBank/DDBJ whole genome shotgun (WGS) entry which is preliminary data.</text>
</comment>
<evidence type="ECO:0000313" key="1">
    <source>
        <dbReference type="EMBL" id="GHH86811.1"/>
    </source>
</evidence>
<dbReference type="AlphaFoldDB" id="A0A919GLW7"/>
<gene>
    <name evidence="1" type="ORF">GCM10017771_25390</name>
</gene>
<protein>
    <submittedName>
        <fullName evidence="1">Uncharacterized protein</fullName>
    </submittedName>
</protein>
<keyword evidence="2" id="KW-1185">Reference proteome</keyword>
<name>A0A919GLW7_9ACTN</name>
<dbReference type="Proteomes" id="UP000603227">
    <property type="component" value="Unassembled WGS sequence"/>
</dbReference>
<evidence type="ECO:0000313" key="2">
    <source>
        <dbReference type="Proteomes" id="UP000603227"/>
    </source>
</evidence>
<reference evidence="1" key="2">
    <citation type="submission" date="2020-09" db="EMBL/GenBank/DDBJ databases">
        <authorList>
            <person name="Sun Q."/>
            <person name="Zhou Y."/>
        </authorList>
    </citation>
    <scope>NUCLEOTIDE SEQUENCE</scope>
    <source>
        <strain evidence="1">CGMCC 4.7403</strain>
    </source>
</reference>
<organism evidence="1 2">
    <name type="scientific">Streptomyces capitiformicae</name>
    <dbReference type="NCBI Taxonomy" id="2014920"/>
    <lineage>
        <taxon>Bacteria</taxon>
        <taxon>Bacillati</taxon>
        <taxon>Actinomycetota</taxon>
        <taxon>Actinomycetes</taxon>
        <taxon>Kitasatosporales</taxon>
        <taxon>Streptomycetaceae</taxon>
        <taxon>Streptomyces</taxon>
    </lineage>
</organism>
<proteinExistence type="predicted"/>